<dbReference type="Proteomes" id="UP001353858">
    <property type="component" value="Unassembled WGS sequence"/>
</dbReference>
<dbReference type="PANTHER" id="PTHR31511">
    <property type="entry name" value="PROTEIN CBG23764"/>
    <property type="match status" value="1"/>
</dbReference>
<evidence type="ECO:0008006" key="3">
    <source>
        <dbReference type="Google" id="ProtNLM"/>
    </source>
</evidence>
<proteinExistence type="predicted"/>
<organism evidence="1 2">
    <name type="scientific">Aquatica leii</name>
    <dbReference type="NCBI Taxonomy" id="1421715"/>
    <lineage>
        <taxon>Eukaryota</taxon>
        <taxon>Metazoa</taxon>
        <taxon>Ecdysozoa</taxon>
        <taxon>Arthropoda</taxon>
        <taxon>Hexapoda</taxon>
        <taxon>Insecta</taxon>
        <taxon>Pterygota</taxon>
        <taxon>Neoptera</taxon>
        <taxon>Endopterygota</taxon>
        <taxon>Coleoptera</taxon>
        <taxon>Polyphaga</taxon>
        <taxon>Elateriformia</taxon>
        <taxon>Elateroidea</taxon>
        <taxon>Lampyridae</taxon>
        <taxon>Luciolinae</taxon>
        <taxon>Aquatica</taxon>
    </lineage>
</organism>
<dbReference type="PANTHER" id="PTHR31511:SF12">
    <property type="entry name" value="RHO TERMINATION FACTOR N-TERMINAL DOMAIN-CONTAINING PROTEIN"/>
    <property type="match status" value="1"/>
</dbReference>
<gene>
    <name evidence="1" type="ORF">RN001_001978</name>
</gene>
<protein>
    <recommendedName>
        <fullName evidence="3">DNA-directed DNA polymerase</fullName>
    </recommendedName>
</protein>
<dbReference type="PROSITE" id="PS00116">
    <property type="entry name" value="DNA_POLYMERASE_B"/>
    <property type="match status" value="1"/>
</dbReference>
<dbReference type="Gene3D" id="3.90.1600.10">
    <property type="entry name" value="Palm domain of DNA polymerase"/>
    <property type="match status" value="1"/>
</dbReference>
<dbReference type="GO" id="GO:0000166">
    <property type="term" value="F:nucleotide binding"/>
    <property type="evidence" value="ECO:0007669"/>
    <property type="project" value="InterPro"/>
</dbReference>
<dbReference type="SUPFAM" id="SSF56672">
    <property type="entry name" value="DNA/RNA polymerases"/>
    <property type="match status" value="1"/>
</dbReference>
<name>A0AAN7SJV5_9COLE</name>
<evidence type="ECO:0000313" key="2">
    <source>
        <dbReference type="Proteomes" id="UP001353858"/>
    </source>
</evidence>
<sequence length="700" mass="81841">MEINLNKYNPIKGSSYIDLPYAIKAKHAVINVQNADNACFAWAITSALYEPTGLPQRTTSYPDYRQTELNYSKVQFPMQLCNVPAFEKLNNISINVYGINEYFNSDIQAMTLHIVTLYVYAFEKLDVTKLPDSKDFYDTLNDEHVSEENYARAKLAWNIFNCETIGDYSDVYVVSDVLMLADIFENFRTICLQYYKLDPCHYFTAPGFGWDALLRMTGVKLDLLTDIDMLHFFKKGVRGGVSMCSKRLAIGNNMFIPEYDNAKPSSYILYLDATNLYGHAMRRKLPTGNFRWLTKPEIEELSIFDIEDDAHVGYVFEVDLRYPEELHHEHDDLPFCPEDMVPPGGKFTKLVPNLYDKIKYIIHYVNLKQCLRHGLKLLRIHRVLKFRQSEWMQKYIDFNTDKRDNARNEFEKNHYKLMNNMVFGKTMENVENRVDIRLVTHWESHYRKPGVEALVAKPNFKSTKIFCDNLVAVEMNILEVKYNKPLYVGFSILELSKTVMYEFFYDYAKKKYEKNVNLLYTDTDSLILEIKTENVYEDMKNDIDKFDTSNYPIDNIHNMPIGKPVLGRMKDEYAGNIVTLFLGTGAKAYCVQLLSELIKKAKGVKHYVIKKHLTLSDYKQVVKEGKCIYKKMYVFRSHLHTMYTELKNKIALSARDDKRYVLKDGHHTLAWGNKMIEQLYKEAEEESKVDKRLDTLLNAF</sequence>
<comment type="caution">
    <text evidence="1">The sequence shown here is derived from an EMBL/GenBank/DDBJ whole genome shotgun (WGS) entry which is preliminary data.</text>
</comment>
<dbReference type="EMBL" id="JARPUR010000001">
    <property type="protein sequence ID" value="KAK4885707.1"/>
    <property type="molecule type" value="Genomic_DNA"/>
</dbReference>
<dbReference type="GO" id="GO:0003676">
    <property type="term" value="F:nucleic acid binding"/>
    <property type="evidence" value="ECO:0007669"/>
    <property type="project" value="InterPro"/>
</dbReference>
<dbReference type="InterPro" id="IPR043502">
    <property type="entry name" value="DNA/RNA_pol_sf"/>
</dbReference>
<dbReference type="AlphaFoldDB" id="A0AAN7SJV5"/>
<keyword evidence="2" id="KW-1185">Reference proteome</keyword>
<dbReference type="InterPro" id="IPR017964">
    <property type="entry name" value="DNA-dir_DNA_pol_B_CS"/>
</dbReference>
<dbReference type="InterPro" id="IPR023211">
    <property type="entry name" value="DNA_pol_palm_dom_sf"/>
</dbReference>
<reference evidence="2" key="1">
    <citation type="submission" date="2023-01" db="EMBL/GenBank/DDBJ databases">
        <title>Key to firefly adult light organ development and bioluminescence: homeobox transcription factors regulate luciferase expression and transportation to peroxisome.</title>
        <authorList>
            <person name="Fu X."/>
        </authorList>
    </citation>
    <scope>NUCLEOTIDE SEQUENCE [LARGE SCALE GENOMIC DNA]</scope>
</reference>
<evidence type="ECO:0000313" key="1">
    <source>
        <dbReference type="EMBL" id="KAK4885707.1"/>
    </source>
</evidence>
<accession>A0AAN7SJV5</accession>
<dbReference type="GO" id="GO:0071897">
    <property type="term" value="P:DNA biosynthetic process"/>
    <property type="evidence" value="ECO:0007669"/>
    <property type="project" value="UniProtKB-ARBA"/>
</dbReference>